<evidence type="ECO:0008006" key="3">
    <source>
        <dbReference type="Google" id="ProtNLM"/>
    </source>
</evidence>
<protein>
    <recommendedName>
        <fullName evidence="3">DUF3168 domain-containing protein</fullName>
    </recommendedName>
</protein>
<dbReference type="RefSeq" id="WP_048309716.1">
    <property type="nucleotide sequence ID" value="NZ_CP119526.1"/>
</dbReference>
<accession>A0A0J6D2U5</accession>
<evidence type="ECO:0000313" key="1">
    <source>
        <dbReference type="EMBL" id="KMM38599.1"/>
    </source>
</evidence>
<dbReference type="STRING" id="157733.AB986_04790"/>
<name>A0A0J6D2U5_9BACL</name>
<dbReference type="Proteomes" id="UP000035996">
    <property type="component" value="Unassembled WGS sequence"/>
</dbReference>
<reference evidence="1" key="1">
    <citation type="submission" date="2015-06" db="EMBL/GenBank/DDBJ databases">
        <authorList>
            <person name="Liu B."/>
            <person name="Wang J."/>
            <person name="Zhu Y."/>
            <person name="Liu G."/>
            <person name="Chen Q."/>
            <person name="Zheng C."/>
            <person name="Che J."/>
            <person name="Ge C."/>
            <person name="Shi H."/>
            <person name="Pan Z."/>
            <person name="Liu X."/>
        </authorList>
    </citation>
    <scope>NUCLEOTIDE SEQUENCE [LARGE SCALE GENOMIC DNA]</scope>
    <source>
        <strain evidence="1">DSM 16346</strain>
    </source>
</reference>
<proteinExistence type="predicted"/>
<evidence type="ECO:0000313" key="2">
    <source>
        <dbReference type="Proteomes" id="UP000035996"/>
    </source>
</evidence>
<sequence>MNEKAKVLISKQNEQIYNHLVQTFNLPVFQDDVSESERPEKLNLFLIIYGDLQQGENQGNMRQDVFITYLAENSRSLETDQLDIISSITKINAMKFVRTERDRVQKLDTDEYVDRVNFIFSRSIRYECSI</sequence>
<dbReference type="OrthoDB" id="2889770at2"/>
<keyword evidence="2" id="KW-1185">Reference proteome</keyword>
<dbReference type="EMBL" id="LELK01000001">
    <property type="protein sequence ID" value="KMM38599.1"/>
    <property type="molecule type" value="Genomic_DNA"/>
</dbReference>
<gene>
    <name evidence="1" type="ORF">AB986_04790</name>
</gene>
<organism evidence="1 2">
    <name type="scientific">Guptibacillus hwajinpoensis</name>
    <dbReference type="NCBI Taxonomy" id="208199"/>
    <lineage>
        <taxon>Bacteria</taxon>
        <taxon>Bacillati</taxon>
        <taxon>Bacillota</taxon>
        <taxon>Bacilli</taxon>
        <taxon>Bacillales</taxon>
        <taxon>Guptibacillaceae</taxon>
        <taxon>Guptibacillus</taxon>
    </lineage>
</organism>
<dbReference type="AlphaFoldDB" id="A0A0J6D2U5"/>
<comment type="caution">
    <text evidence="1">The sequence shown here is derived from an EMBL/GenBank/DDBJ whole genome shotgun (WGS) entry which is preliminary data.</text>
</comment>